<evidence type="ECO:0000313" key="8">
    <source>
        <dbReference type="Proteomes" id="UP000006346"/>
    </source>
</evidence>
<dbReference type="InterPro" id="IPR009057">
    <property type="entry name" value="Homeodomain-like_sf"/>
</dbReference>
<dbReference type="PRINTS" id="PR00455">
    <property type="entry name" value="HTHTETR"/>
</dbReference>
<dbReference type="PATRIC" id="fig|768706.3.peg.2417"/>
<dbReference type="GO" id="GO:0003700">
    <property type="term" value="F:DNA-binding transcription factor activity"/>
    <property type="evidence" value="ECO:0007669"/>
    <property type="project" value="TreeGrafter"/>
</dbReference>
<keyword evidence="3 5" id="KW-0238">DNA-binding</keyword>
<evidence type="ECO:0000313" key="7">
    <source>
        <dbReference type="EMBL" id="AET67986.1"/>
    </source>
</evidence>
<keyword evidence="2" id="KW-0805">Transcription regulation</keyword>
<dbReference type="InterPro" id="IPR001647">
    <property type="entry name" value="HTH_TetR"/>
</dbReference>
<dbReference type="KEGG" id="dor:Desor_2408"/>
<dbReference type="STRING" id="768706.Desor_2408"/>
<dbReference type="Gene3D" id="1.10.10.60">
    <property type="entry name" value="Homeodomain-like"/>
    <property type="match status" value="1"/>
</dbReference>
<dbReference type="RefSeq" id="WP_014184795.1">
    <property type="nucleotide sequence ID" value="NC_016584.1"/>
</dbReference>
<dbReference type="EMBL" id="CP003108">
    <property type="protein sequence ID" value="AET67986.1"/>
    <property type="molecule type" value="Genomic_DNA"/>
</dbReference>
<dbReference type="Pfam" id="PF00440">
    <property type="entry name" value="TetR_N"/>
    <property type="match status" value="1"/>
</dbReference>
<dbReference type="InterPro" id="IPR004111">
    <property type="entry name" value="Repressor_TetR_C"/>
</dbReference>
<sequence length="230" mass="26258">MSTKKSNEKKQSKNKSREPLNIEKIVQTALELLNEVGLQQLTTRRLAEALGIRSASLYWHIRDKAELLQLLSESICSKLHLPDPGLSWQDQVLSFAMQYRATLLSIRDSAVVLLETPPLTPKRLLLSGAMFEVLFNAGFPPKEILMASMLINDYMLSFVKNEMHMSQMAQSQGISAQEVMNNAKIFFSNLPPDQYPTLISLADYMTYDIDEHYNYGLQILLDSFKKRLQE</sequence>
<dbReference type="PANTHER" id="PTHR30055">
    <property type="entry name" value="HTH-TYPE TRANSCRIPTIONAL REGULATOR RUTR"/>
    <property type="match status" value="1"/>
</dbReference>
<dbReference type="GO" id="GO:0000976">
    <property type="term" value="F:transcription cis-regulatory region binding"/>
    <property type="evidence" value="ECO:0007669"/>
    <property type="project" value="TreeGrafter"/>
</dbReference>
<dbReference type="GO" id="GO:0046677">
    <property type="term" value="P:response to antibiotic"/>
    <property type="evidence" value="ECO:0007669"/>
    <property type="project" value="InterPro"/>
</dbReference>
<dbReference type="InterPro" id="IPR050109">
    <property type="entry name" value="HTH-type_TetR-like_transc_reg"/>
</dbReference>
<evidence type="ECO:0000256" key="3">
    <source>
        <dbReference type="ARBA" id="ARBA00023125"/>
    </source>
</evidence>
<dbReference type="Proteomes" id="UP000006346">
    <property type="component" value="Chromosome"/>
</dbReference>
<evidence type="ECO:0000256" key="4">
    <source>
        <dbReference type="ARBA" id="ARBA00023163"/>
    </source>
</evidence>
<evidence type="ECO:0000256" key="5">
    <source>
        <dbReference type="PROSITE-ProRule" id="PRU00335"/>
    </source>
</evidence>
<dbReference type="OrthoDB" id="9808476at2"/>
<reference evidence="7 8" key="2">
    <citation type="journal article" date="2012" name="J. Bacteriol.">
        <title>Complete genome sequences of Desulfosporosinus orientis DSM765T, Desulfosporosinus youngiae DSM17734T, Desulfosporosinus meridiei DSM13257T, and Desulfosporosinus acidiphilus DSM22704T.</title>
        <authorList>
            <person name="Pester M."/>
            <person name="Brambilla E."/>
            <person name="Alazard D."/>
            <person name="Rattei T."/>
            <person name="Weinmaier T."/>
            <person name="Han J."/>
            <person name="Lucas S."/>
            <person name="Lapidus A."/>
            <person name="Cheng J.F."/>
            <person name="Goodwin L."/>
            <person name="Pitluck S."/>
            <person name="Peters L."/>
            <person name="Ovchinnikova G."/>
            <person name="Teshima H."/>
            <person name="Detter J.C."/>
            <person name="Han C.S."/>
            <person name="Tapia R."/>
            <person name="Land M.L."/>
            <person name="Hauser L."/>
            <person name="Kyrpides N.C."/>
            <person name="Ivanova N.N."/>
            <person name="Pagani I."/>
            <person name="Huntmann M."/>
            <person name="Wei C.L."/>
            <person name="Davenport K.W."/>
            <person name="Daligault H."/>
            <person name="Chain P.S."/>
            <person name="Chen A."/>
            <person name="Mavromatis K."/>
            <person name="Markowitz V."/>
            <person name="Szeto E."/>
            <person name="Mikhailova N."/>
            <person name="Pati A."/>
            <person name="Wagner M."/>
            <person name="Woyke T."/>
            <person name="Ollivier B."/>
            <person name="Klenk H.P."/>
            <person name="Spring S."/>
            <person name="Loy A."/>
        </authorList>
    </citation>
    <scope>NUCLEOTIDE SEQUENCE [LARGE SCALE GENOMIC DNA]</scope>
    <source>
        <strain evidence="8">ATCC 19365 / DSM 765 / NCIMB 8382 / VKM B-1628</strain>
    </source>
</reference>
<dbReference type="PRINTS" id="PR00400">
    <property type="entry name" value="TETREPRESSOR"/>
</dbReference>
<dbReference type="eggNOG" id="COG1309">
    <property type="taxonomic scope" value="Bacteria"/>
</dbReference>
<dbReference type="HOGENOM" id="CLU_069543_2_1_9"/>
<dbReference type="InterPro" id="IPR036271">
    <property type="entry name" value="Tet_transcr_reg_TetR-rel_C_sf"/>
</dbReference>
<keyword evidence="4" id="KW-0804">Transcription</keyword>
<gene>
    <name evidence="7" type="ordered locus">Desor_2408</name>
</gene>
<dbReference type="SUPFAM" id="SSF48498">
    <property type="entry name" value="Tetracyclin repressor-like, C-terminal domain"/>
    <property type="match status" value="1"/>
</dbReference>
<dbReference type="AlphaFoldDB" id="G7WFA0"/>
<dbReference type="Pfam" id="PF02909">
    <property type="entry name" value="TetR_C_1"/>
    <property type="match status" value="1"/>
</dbReference>
<dbReference type="SUPFAM" id="SSF46689">
    <property type="entry name" value="Homeodomain-like"/>
    <property type="match status" value="1"/>
</dbReference>
<feature type="DNA-binding region" description="H-T-H motif" evidence="5">
    <location>
        <begin position="42"/>
        <end position="61"/>
    </location>
</feature>
<proteinExistence type="predicted"/>
<accession>G7WFA0</accession>
<evidence type="ECO:0000259" key="6">
    <source>
        <dbReference type="PROSITE" id="PS50977"/>
    </source>
</evidence>
<feature type="domain" description="HTH tetR-type" evidence="6">
    <location>
        <begin position="19"/>
        <end position="79"/>
    </location>
</feature>
<dbReference type="GO" id="GO:0045892">
    <property type="term" value="P:negative regulation of DNA-templated transcription"/>
    <property type="evidence" value="ECO:0007669"/>
    <property type="project" value="InterPro"/>
</dbReference>
<dbReference type="Gene3D" id="1.10.357.10">
    <property type="entry name" value="Tetracycline Repressor, domain 2"/>
    <property type="match status" value="1"/>
</dbReference>
<reference evidence="8" key="1">
    <citation type="submission" date="2011-11" db="EMBL/GenBank/DDBJ databases">
        <title>Complete sequence of Desulfosporosinus orientis DSM 765.</title>
        <authorList>
            <person name="Lucas S."/>
            <person name="Han J."/>
            <person name="Lapidus A."/>
            <person name="Cheng J.-F."/>
            <person name="Goodwin L."/>
            <person name="Pitluck S."/>
            <person name="Peters L."/>
            <person name="Ovchinnikova G."/>
            <person name="Teshima H."/>
            <person name="Detter J.C."/>
            <person name="Han C."/>
            <person name="Tapia R."/>
            <person name="Land M."/>
            <person name="Hauser L."/>
            <person name="Kyrpides N."/>
            <person name="Ivanova N."/>
            <person name="Pagani I."/>
            <person name="Pester M."/>
            <person name="Spring S."/>
            <person name="Ollivier B."/>
            <person name="Rattei T."/>
            <person name="Klenk H.-P."/>
            <person name="Wagner M."/>
            <person name="Loy A."/>
            <person name="Woyke T."/>
        </authorList>
    </citation>
    <scope>NUCLEOTIDE SEQUENCE [LARGE SCALE GENOMIC DNA]</scope>
    <source>
        <strain evidence="8">ATCC 19365 / DSM 765 / NCIMB 8382 / VKM B-1628</strain>
    </source>
</reference>
<protein>
    <submittedName>
        <fullName evidence="7">Transcriptional regulator</fullName>
    </submittedName>
</protein>
<dbReference type="InterPro" id="IPR003012">
    <property type="entry name" value="Tet_transcr_reg_TetR"/>
</dbReference>
<evidence type="ECO:0000256" key="1">
    <source>
        <dbReference type="ARBA" id="ARBA00022491"/>
    </source>
</evidence>
<dbReference type="PANTHER" id="PTHR30055:SF151">
    <property type="entry name" value="TRANSCRIPTIONAL REGULATORY PROTEIN"/>
    <property type="match status" value="1"/>
</dbReference>
<keyword evidence="8" id="KW-1185">Reference proteome</keyword>
<organism evidence="7 8">
    <name type="scientific">Desulfosporosinus orientis (strain ATCC 19365 / DSM 765 / NCIMB 8382 / VKM B-1628 / Singapore I)</name>
    <name type="common">Desulfotomaculum orientis</name>
    <dbReference type="NCBI Taxonomy" id="768706"/>
    <lineage>
        <taxon>Bacteria</taxon>
        <taxon>Bacillati</taxon>
        <taxon>Bacillota</taxon>
        <taxon>Clostridia</taxon>
        <taxon>Eubacteriales</taxon>
        <taxon>Desulfitobacteriaceae</taxon>
        <taxon>Desulfosporosinus</taxon>
    </lineage>
</organism>
<name>G7WFA0_DESOD</name>
<keyword evidence="1" id="KW-0678">Repressor</keyword>
<dbReference type="PROSITE" id="PS50977">
    <property type="entry name" value="HTH_TETR_2"/>
    <property type="match status" value="1"/>
</dbReference>
<evidence type="ECO:0000256" key="2">
    <source>
        <dbReference type="ARBA" id="ARBA00023015"/>
    </source>
</evidence>